<dbReference type="AlphaFoldDB" id="A0AAD4P203"/>
<sequence>MLLSRARKIAVMSILLAVAQAQRPTPKTEVEKEIQEMCRNTTVFPEECTETLWKGGPNTSDPRILMQINMEAIIKEANVANLQIAKTHNDSSCIDFMPSAIKYFQESIDQLKSASAAPINKEALKYSVFMGCAELLRCQATFDYDMKLSVQMDLLLQHPIILSKNSVQWAKAFLLN</sequence>
<keyword evidence="1" id="KW-0732">Signal</keyword>
<accession>A0AAD4P203</accession>
<feature type="chain" id="PRO_5042143866" description="Pectinesterase inhibitor domain-containing protein" evidence="1">
    <location>
        <begin position="22"/>
        <end position="176"/>
    </location>
</feature>
<comment type="caution">
    <text evidence="2">The sequence shown here is derived from an EMBL/GenBank/DDBJ whole genome shotgun (WGS) entry which is preliminary data.</text>
</comment>
<evidence type="ECO:0008006" key="4">
    <source>
        <dbReference type="Google" id="ProtNLM"/>
    </source>
</evidence>
<evidence type="ECO:0000313" key="2">
    <source>
        <dbReference type="EMBL" id="KAH6823210.1"/>
    </source>
</evidence>
<evidence type="ECO:0000313" key="3">
    <source>
        <dbReference type="Proteomes" id="UP001190926"/>
    </source>
</evidence>
<keyword evidence="3" id="KW-1185">Reference proteome</keyword>
<dbReference type="EMBL" id="SDAM02001008">
    <property type="protein sequence ID" value="KAH6823210.1"/>
    <property type="molecule type" value="Genomic_DNA"/>
</dbReference>
<feature type="signal peptide" evidence="1">
    <location>
        <begin position="1"/>
        <end position="21"/>
    </location>
</feature>
<reference evidence="2 3" key="1">
    <citation type="journal article" date="2021" name="Nat. Commun.">
        <title>Incipient diploidization of the medicinal plant Perilla within 10,000 years.</title>
        <authorList>
            <person name="Zhang Y."/>
            <person name="Shen Q."/>
            <person name="Leng L."/>
            <person name="Zhang D."/>
            <person name="Chen S."/>
            <person name="Shi Y."/>
            <person name="Ning Z."/>
            <person name="Chen S."/>
        </authorList>
    </citation>
    <scope>NUCLEOTIDE SEQUENCE [LARGE SCALE GENOMIC DNA]</scope>
    <source>
        <strain evidence="3">cv. PC099</strain>
    </source>
</reference>
<evidence type="ECO:0000256" key="1">
    <source>
        <dbReference type="SAM" id="SignalP"/>
    </source>
</evidence>
<protein>
    <recommendedName>
        <fullName evidence="4">Pectinesterase inhibitor domain-containing protein</fullName>
    </recommendedName>
</protein>
<dbReference type="Gene3D" id="1.20.140.40">
    <property type="entry name" value="Invertase/pectin methylesterase inhibitor family protein"/>
    <property type="match status" value="1"/>
</dbReference>
<name>A0AAD4P203_PERFH</name>
<dbReference type="SUPFAM" id="SSF101148">
    <property type="entry name" value="Plant invertase/pectin methylesterase inhibitor"/>
    <property type="match status" value="1"/>
</dbReference>
<gene>
    <name evidence="2" type="ORF">C2S53_016633</name>
</gene>
<dbReference type="Proteomes" id="UP001190926">
    <property type="component" value="Unassembled WGS sequence"/>
</dbReference>
<proteinExistence type="predicted"/>
<dbReference type="InterPro" id="IPR035513">
    <property type="entry name" value="Invertase/methylesterase_inhib"/>
</dbReference>
<organism evidence="2 3">
    <name type="scientific">Perilla frutescens var. hirtella</name>
    <name type="common">Perilla citriodora</name>
    <name type="synonym">Perilla setoyensis</name>
    <dbReference type="NCBI Taxonomy" id="608512"/>
    <lineage>
        <taxon>Eukaryota</taxon>
        <taxon>Viridiplantae</taxon>
        <taxon>Streptophyta</taxon>
        <taxon>Embryophyta</taxon>
        <taxon>Tracheophyta</taxon>
        <taxon>Spermatophyta</taxon>
        <taxon>Magnoliopsida</taxon>
        <taxon>eudicotyledons</taxon>
        <taxon>Gunneridae</taxon>
        <taxon>Pentapetalae</taxon>
        <taxon>asterids</taxon>
        <taxon>lamiids</taxon>
        <taxon>Lamiales</taxon>
        <taxon>Lamiaceae</taxon>
        <taxon>Nepetoideae</taxon>
        <taxon>Elsholtzieae</taxon>
        <taxon>Perilla</taxon>
    </lineage>
</organism>